<feature type="chain" id="PRO_5017964199" evidence="1">
    <location>
        <begin position="21"/>
        <end position="137"/>
    </location>
</feature>
<reference evidence="2 3" key="1">
    <citation type="journal article" date="2018" name="Sci. Rep.">
        <title>Comparative analysis of the Pocillopora damicornis genome highlights role of immune system in coral evolution.</title>
        <authorList>
            <person name="Cunning R."/>
            <person name="Bay R.A."/>
            <person name="Gillette P."/>
            <person name="Baker A.C."/>
            <person name="Traylor-Knowles N."/>
        </authorList>
    </citation>
    <scope>NUCLEOTIDE SEQUENCE [LARGE SCALE GENOMIC DNA]</scope>
    <source>
        <strain evidence="2">RSMAS</strain>
        <tissue evidence="2">Whole animal</tissue>
    </source>
</reference>
<sequence>MRITILLIHHITCVSITVDARKTTNESKFFSLRFSSTSLLFTTKMYGHRPWEPVYTYGEAVRVGRGPSYLDVIIRYNNPGFGRGEFSVDRGRILNQQPVNGGRTLRIQTYSGHDFQITRRQGGEYVMETYGYWCTKI</sequence>
<dbReference type="Proteomes" id="UP000275408">
    <property type="component" value="Unassembled WGS sequence"/>
</dbReference>
<evidence type="ECO:0000256" key="1">
    <source>
        <dbReference type="SAM" id="SignalP"/>
    </source>
</evidence>
<dbReference type="AlphaFoldDB" id="A0A3M6UBI5"/>
<evidence type="ECO:0000313" key="2">
    <source>
        <dbReference type="EMBL" id="RMX51033.1"/>
    </source>
</evidence>
<protein>
    <submittedName>
        <fullName evidence="2">Uncharacterized protein</fullName>
    </submittedName>
</protein>
<name>A0A3M6UBI5_POCDA</name>
<accession>A0A3M6UBI5</accession>
<gene>
    <name evidence="2" type="ORF">pdam_00018451</name>
</gene>
<proteinExistence type="predicted"/>
<keyword evidence="3" id="KW-1185">Reference proteome</keyword>
<dbReference type="EMBL" id="RCHS01001862">
    <property type="protein sequence ID" value="RMX51033.1"/>
    <property type="molecule type" value="Genomic_DNA"/>
</dbReference>
<evidence type="ECO:0000313" key="3">
    <source>
        <dbReference type="Proteomes" id="UP000275408"/>
    </source>
</evidence>
<feature type="signal peptide" evidence="1">
    <location>
        <begin position="1"/>
        <end position="20"/>
    </location>
</feature>
<comment type="caution">
    <text evidence="2">The sequence shown here is derived from an EMBL/GenBank/DDBJ whole genome shotgun (WGS) entry which is preliminary data.</text>
</comment>
<keyword evidence="1" id="KW-0732">Signal</keyword>
<organism evidence="2 3">
    <name type="scientific">Pocillopora damicornis</name>
    <name type="common">Cauliflower coral</name>
    <name type="synonym">Millepora damicornis</name>
    <dbReference type="NCBI Taxonomy" id="46731"/>
    <lineage>
        <taxon>Eukaryota</taxon>
        <taxon>Metazoa</taxon>
        <taxon>Cnidaria</taxon>
        <taxon>Anthozoa</taxon>
        <taxon>Hexacorallia</taxon>
        <taxon>Scleractinia</taxon>
        <taxon>Astrocoeniina</taxon>
        <taxon>Pocilloporidae</taxon>
        <taxon>Pocillopora</taxon>
    </lineage>
</organism>